<keyword evidence="1" id="KW-1133">Transmembrane helix</keyword>
<sequence length="66" mass="6786">MFKSLRSSARRLMRERAGATAIEYGLILALVALTLLVGLTVLGGVNGGLWSSVASNVVTAEQPAGA</sequence>
<name>A0A4V3BSW2_9SPHN</name>
<dbReference type="AlphaFoldDB" id="A0A4V3BSW2"/>
<reference evidence="2 3" key="1">
    <citation type="submission" date="2019-03" db="EMBL/GenBank/DDBJ databases">
        <title>Genomic Encyclopedia of Type Strains, Phase IV (KMG-IV): sequencing the most valuable type-strain genomes for metagenomic binning, comparative biology and taxonomic classification.</title>
        <authorList>
            <person name="Goeker M."/>
        </authorList>
    </citation>
    <scope>NUCLEOTIDE SEQUENCE [LARGE SCALE GENOMIC DNA]</scope>
    <source>
        <strain evidence="2 3">DSM 25059</strain>
    </source>
</reference>
<protein>
    <submittedName>
        <fullName evidence="2">Pilus assembly protein Flp/PilA</fullName>
    </submittedName>
</protein>
<feature type="transmembrane region" description="Helical" evidence="1">
    <location>
        <begin position="21"/>
        <end position="42"/>
    </location>
</feature>
<keyword evidence="1" id="KW-0472">Membrane</keyword>
<comment type="caution">
    <text evidence="2">The sequence shown here is derived from an EMBL/GenBank/DDBJ whole genome shotgun (WGS) entry which is preliminary data.</text>
</comment>
<dbReference type="Pfam" id="PF04964">
    <property type="entry name" value="Flp_Fap"/>
    <property type="match status" value="1"/>
</dbReference>
<accession>A0A4V3BSW2</accession>
<keyword evidence="3" id="KW-1185">Reference proteome</keyword>
<proteinExistence type="predicted"/>
<dbReference type="InterPro" id="IPR007047">
    <property type="entry name" value="Flp_Fap"/>
</dbReference>
<dbReference type="RefSeq" id="WP_211338512.1">
    <property type="nucleotide sequence ID" value="NZ_BMLU01000010.1"/>
</dbReference>
<keyword evidence="1" id="KW-0812">Transmembrane</keyword>
<dbReference type="EMBL" id="SNWD01000010">
    <property type="protein sequence ID" value="TDN80268.1"/>
    <property type="molecule type" value="Genomic_DNA"/>
</dbReference>
<gene>
    <name evidence="2" type="ORF">EV664_11061</name>
</gene>
<evidence type="ECO:0000313" key="3">
    <source>
        <dbReference type="Proteomes" id="UP000295493"/>
    </source>
</evidence>
<organism evidence="2 3">
    <name type="scientific">Stakelama pacifica</name>
    <dbReference type="NCBI Taxonomy" id="517720"/>
    <lineage>
        <taxon>Bacteria</taxon>
        <taxon>Pseudomonadati</taxon>
        <taxon>Pseudomonadota</taxon>
        <taxon>Alphaproteobacteria</taxon>
        <taxon>Sphingomonadales</taxon>
        <taxon>Sphingomonadaceae</taxon>
        <taxon>Stakelama</taxon>
    </lineage>
</organism>
<evidence type="ECO:0000256" key="1">
    <source>
        <dbReference type="SAM" id="Phobius"/>
    </source>
</evidence>
<evidence type="ECO:0000313" key="2">
    <source>
        <dbReference type="EMBL" id="TDN80268.1"/>
    </source>
</evidence>
<dbReference type="Proteomes" id="UP000295493">
    <property type="component" value="Unassembled WGS sequence"/>
</dbReference>